<dbReference type="InterPro" id="IPR002513">
    <property type="entry name" value="Tn3_Tnp_DDE_dom"/>
</dbReference>
<dbReference type="Pfam" id="PF01526">
    <property type="entry name" value="DDE_Tnp_Tn3"/>
    <property type="match status" value="1"/>
</dbReference>
<dbReference type="EMBL" id="LBIC01000015">
    <property type="protein sequence ID" value="KKW89748.1"/>
    <property type="molecule type" value="Genomic_DNA"/>
</dbReference>
<dbReference type="GO" id="GO:0006313">
    <property type="term" value="P:DNA transposition"/>
    <property type="evidence" value="ECO:0007669"/>
    <property type="project" value="InterPro"/>
</dbReference>
<protein>
    <recommendedName>
        <fullName evidence="1">Tn3 transposase DDE domain-containing protein</fullName>
    </recommendedName>
</protein>
<proteinExistence type="predicted"/>
<dbReference type="AlphaFoldDB" id="A0A0M3AIE1"/>
<evidence type="ECO:0000313" key="3">
    <source>
        <dbReference type="Proteomes" id="UP000033874"/>
    </source>
</evidence>
<name>A0A0M3AIE1_9SPHN</name>
<reference evidence="2 3" key="1">
    <citation type="submission" date="2015-04" db="EMBL/GenBank/DDBJ databases">
        <title>Genome sequence of aromatic hydrocarbons-degrading Sphingobium chungbukense DJ77.</title>
        <authorList>
            <person name="Kim Y.-C."/>
            <person name="Chae J.-C."/>
        </authorList>
    </citation>
    <scope>NUCLEOTIDE SEQUENCE [LARGE SCALE GENOMIC DNA]</scope>
    <source>
        <strain evidence="2 3">DJ77</strain>
    </source>
</reference>
<dbReference type="Proteomes" id="UP000033874">
    <property type="component" value="Unassembled WGS sequence"/>
</dbReference>
<dbReference type="PATRIC" id="fig|56193.3.peg.4993"/>
<sequence length="123" mass="13458">MNPKSIYLAVPHPMTEGVQLLRSARWHVEGRAYDRALALILEAHADLPMAAFWGQGHSASSDGQFFLATERGEAMNMVNAKYGNVPGLKGYSHVSDQYAPFATQVIPATVSKGTLYSRRAAHE</sequence>
<dbReference type="GO" id="GO:0004803">
    <property type="term" value="F:transposase activity"/>
    <property type="evidence" value="ECO:0007669"/>
    <property type="project" value="InterPro"/>
</dbReference>
<keyword evidence="3" id="KW-1185">Reference proteome</keyword>
<organism evidence="2 3">
    <name type="scientific">Sphingobium chungbukense</name>
    <dbReference type="NCBI Taxonomy" id="56193"/>
    <lineage>
        <taxon>Bacteria</taxon>
        <taxon>Pseudomonadati</taxon>
        <taxon>Pseudomonadota</taxon>
        <taxon>Alphaproteobacteria</taxon>
        <taxon>Sphingomonadales</taxon>
        <taxon>Sphingomonadaceae</taxon>
        <taxon>Sphingobium</taxon>
    </lineage>
</organism>
<comment type="caution">
    <text evidence="2">The sequence shown here is derived from an EMBL/GenBank/DDBJ whole genome shotgun (WGS) entry which is preliminary data.</text>
</comment>
<evidence type="ECO:0000259" key="1">
    <source>
        <dbReference type="Pfam" id="PF01526"/>
    </source>
</evidence>
<dbReference type="STRING" id="56193.YP76_23710"/>
<accession>A0A0M3AIE1</accession>
<evidence type="ECO:0000313" key="2">
    <source>
        <dbReference type="EMBL" id="KKW89748.1"/>
    </source>
</evidence>
<gene>
    <name evidence="2" type="ORF">YP76_23710</name>
</gene>
<feature type="domain" description="Tn3 transposase DDE" evidence="1">
    <location>
        <begin position="19"/>
        <end position="111"/>
    </location>
</feature>